<evidence type="ECO:0000256" key="1">
    <source>
        <dbReference type="SAM" id="MobiDB-lite"/>
    </source>
</evidence>
<evidence type="ECO:0000313" key="2">
    <source>
        <dbReference type="EMBL" id="URD93305.1"/>
    </source>
</evidence>
<proteinExistence type="predicted"/>
<reference evidence="2" key="1">
    <citation type="submission" date="2022-05" db="EMBL/GenBank/DDBJ databases">
        <title>The Musa troglodytarum L. genome provides insights into the mechanism of non-climacteric behaviour and enrichment of carotenoids.</title>
        <authorList>
            <person name="Wang J."/>
        </authorList>
    </citation>
    <scope>NUCLEOTIDE SEQUENCE</scope>
    <source>
        <tissue evidence="2">Leaf</tissue>
    </source>
</reference>
<accession>A0A9E7FDA7</accession>
<feature type="compositionally biased region" description="Low complexity" evidence="1">
    <location>
        <begin position="64"/>
        <end position="81"/>
    </location>
</feature>
<organism evidence="2 3">
    <name type="scientific">Musa troglodytarum</name>
    <name type="common">fe'i banana</name>
    <dbReference type="NCBI Taxonomy" id="320322"/>
    <lineage>
        <taxon>Eukaryota</taxon>
        <taxon>Viridiplantae</taxon>
        <taxon>Streptophyta</taxon>
        <taxon>Embryophyta</taxon>
        <taxon>Tracheophyta</taxon>
        <taxon>Spermatophyta</taxon>
        <taxon>Magnoliopsida</taxon>
        <taxon>Liliopsida</taxon>
        <taxon>Zingiberales</taxon>
        <taxon>Musaceae</taxon>
        <taxon>Musa</taxon>
    </lineage>
</organism>
<evidence type="ECO:0000313" key="3">
    <source>
        <dbReference type="Proteomes" id="UP001055439"/>
    </source>
</evidence>
<feature type="region of interest" description="Disordered" evidence="1">
    <location>
        <begin position="64"/>
        <end position="93"/>
    </location>
</feature>
<dbReference type="EMBL" id="CP097505">
    <property type="protein sequence ID" value="URD93305.1"/>
    <property type="molecule type" value="Genomic_DNA"/>
</dbReference>
<protein>
    <submittedName>
        <fullName evidence="2">Uncharacterized protein</fullName>
    </submittedName>
</protein>
<dbReference type="Proteomes" id="UP001055439">
    <property type="component" value="Chromosome 3"/>
</dbReference>
<keyword evidence="3" id="KW-1185">Reference proteome</keyword>
<dbReference type="AlphaFoldDB" id="A0A9E7FDA7"/>
<sequence length="129" mass="14476">MSADRHRLPSFCAPLRPPAPGVLERTGASARLDLCRLVPSVYRRSVPERSKLWISTALPLVPSVVPPSCSSSSSSSHVSSSIRMRQRPEGSKKTDSMRYIRVGFGVKYFGFQHIKRCFYLDVFLRGDFT</sequence>
<gene>
    <name evidence="2" type="ORF">MUK42_00428</name>
</gene>
<dbReference type="OrthoDB" id="10645077at2759"/>
<name>A0A9E7FDA7_9LILI</name>